<reference evidence="1 2" key="1">
    <citation type="journal article" date="2022" name="Nat. Ecol. Evol.">
        <title>A masculinizing supergene underlies an exaggerated male reproductive morph in a spider.</title>
        <authorList>
            <person name="Hendrickx F."/>
            <person name="De Corte Z."/>
            <person name="Sonet G."/>
            <person name="Van Belleghem S.M."/>
            <person name="Kostlbacher S."/>
            <person name="Vangestel C."/>
        </authorList>
    </citation>
    <scope>NUCLEOTIDE SEQUENCE [LARGE SCALE GENOMIC DNA]</scope>
    <source>
        <tissue evidence="1">Whole body</tissue>
    </source>
</reference>
<dbReference type="Proteomes" id="UP000827092">
    <property type="component" value="Unassembled WGS sequence"/>
</dbReference>
<accession>A0AAV6TFG7</accession>
<proteinExistence type="predicted"/>
<protein>
    <recommendedName>
        <fullName evidence="3">Growth hormone</fullName>
    </recommendedName>
</protein>
<dbReference type="EMBL" id="JAFNEN010005238">
    <property type="protein sequence ID" value="KAG8170543.1"/>
    <property type="molecule type" value="Genomic_DNA"/>
</dbReference>
<gene>
    <name evidence="1" type="ORF">JTE90_004893</name>
</gene>
<comment type="caution">
    <text evidence="1">The sequence shown here is derived from an EMBL/GenBank/DDBJ whole genome shotgun (WGS) entry which is preliminary data.</text>
</comment>
<name>A0AAV6TFG7_9ARAC</name>
<evidence type="ECO:0008006" key="3">
    <source>
        <dbReference type="Google" id="ProtNLM"/>
    </source>
</evidence>
<sequence length="89" mass="9900">LPTSLTYIVLVTKAVHLGDLLRIWVRTGTKITLSPSDFQGPTEAHRTPQETRCFYENSVPISGRADSRDTNSYKTQEIHLLLSLATKGS</sequence>
<feature type="non-terminal residue" evidence="1">
    <location>
        <position position="1"/>
    </location>
</feature>
<dbReference type="AlphaFoldDB" id="A0AAV6TFG7"/>
<organism evidence="1 2">
    <name type="scientific">Oedothorax gibbosus</name>
    <dbReference type="NCBI Taxonomy" id="931172"/>
    <lineage>
        <taxon>Eukaryota</taxon>
        <taxon>Metazoa</taxon>
        <taxon>Ecdysozoa</taxon>
        <taxon>Arthropoda</taxon>
        <taxon>Chelicerata</taxon>
        <taxon>Arachnida</taxon>
        <taxon>Araneae</taxon>
        <taxon>Araneomorphae</taxon>
        <taxon>Entelegynae</taxon>
        <taxon>Araneoidea</taxon>
        <taxon>Linyphiidae</taxon>
        <taxon>Erigoninae</taxon>
        <taxon>Oedothorax</taxon>
    </lineage>
</organism>
<evidence type="ECO:0000313" key="2">
    <source>
        <dbReference type="Proteomes" id="UP000827092"/>
    </source>
</evidence>
<evidence type="ECO:0000313" key="1">
    <source>
        <dbReference type="EMBL" id="KAG8170543.1"/>
    </source>
</evidence>
<keyword evidence="2" id="KW-1185">Reference proteome</keyword>